<accession>A0ABM4BY09</accession>
<feature type="region of interest" description="Disordered" evidence="1">
    <location>
        <begin position="120"/>
        <end position="158"/>
    </location>
</feature>
<feature type="compositionally biased region" description="Basic residues" evidence="1">
    <location>
        <begin position="130"/>
        <end position="143"/>
    </location>
</feature>
<dbReference type="GeneID" id="100211249"/>
<feature type="compositionally biased region" description="Basic and acidic residues" evidence="1">
    <location>
        <begin position="48"/>
        <end position="73"/>
    </location>
</feature>
<proteinExistence type="predicted"/>
<evidence type="ECO:0000256" key="1">
    <source>
        <dbReference type="SAM" id="MobiDB-lite"/>
    </source>
</evidence>
<evidence type="ECO:0000313" key="2">
    <source>
        <dbReference type="Proteomes" id="UP001652625"/>
    </source>
</evidence>
<name>A0ABM4BY09_HYDVU</name>
<evidence type="ECO:0000313" key="3">
    <source>
        <dbReference type="RefSeq" id="XP_065654107.1"/>
    </source>
</evidence>
<feature type="region of interest" description="Disordered" evidence="1">
    <location>
        <begin position="589"/>
        <end position="609"/>
    </location>
</feature>
<gene>
    <name evidence="3" type="primary">LOC100211249</name>
</gene>
<feature type="compositionally biased region" description="Polar residues" evidence="1">
    <location>
        <begin position="147"/>
        <end position="158"/>
    </location>
</feature>
<sequence>MKFVKKGKQQVLSECEKGLDNVLLREINDHSKRQLKKKHLQSNQIEEQNARVKENGKKDSLDAKYGETQKCRPDSPGLDLSIFQPRGKRKCVIQNEGKRGKEEEWWSADDADDCQLIQKMDSEGEDRAPKARKTKSRTKKRVKKNTDASNEDVSSPASSDIQQTYRCYVFSTGMANRAGHAVEKGLYSTIGDYHAAQKWDTPYLNAETHCRPFIPNLEDEEKDRELNVDLGNSSPLHRVDDNKTSIRESEVLRERRTSIEIWQREQDMEAAKQMSCLANHTSVSVSESFYPSLVSTSSQSKTLKNNTENDAPDLQNVLNVKTEDEKSNESNLPVSAFTEVKPKQDCNRKLEVSNCHQSILGPLQNYTNIKSSSYPADVTSQVCYQPPKGFFQPHDVCQNTTYGSVHSVRSENGNRPSVLNMSNNRKDVKAYENGLIPENSSLINTPVEPRHVDQPIIRSTLDVAEKALKESRGVSMLKSSVPILPRDVNHSAFMSRQSMHPQPVMFNYSHKMPIHGRFSPPISMHLPPVSIAPSVTLHSRNAFDHTHMARSSPKMHHTLNHIKTQDTPNGYDRDVSLSERYNYLAASFNSSRHQHSSERPSSLPMPLSSNRIEKKTPTSFSVESLTGLSEKDGTSIFKSRNGHERIKEIHNSERLHENIQQHPSDRQLDNRLDRTHTDRECVSNPTDRLIGPTDRMHIPGGIHNGLKRSLDERIIERSYDKHSFDLLRGKDRYMFEKERINFEKDRFYDKERSFLHHNLLLQDPRSPMHLSSPLFLPRTLSYETNSAFSHLHRSDIRHLSAQFPSR</sequence>
<feature type="compositionally biased region" description="Basic and acidic residues" evidence="1">
    <location>
        <begin position="120"/>
        <end position="129"/>
    </location>
</feature>
<feature type="region of interest" description="Disordered" evidence="1">
    <location>
        <begin position="33"/>
        <end position="79"/>
    </location>
</feature>
<organism evidence="2 3">
    <name type="scientific">Hydra vulgaris</name>
    <name type="common">Hydra</name>
    <name type="synonym">Hydra attenuata</name>
    <dbReference type="NCBI Taxonomy" id="6087"/>
    <lineage>
        <taxon>Eukaryota</taxon>
        <taxon>Metazoa</taxon>
        <taxon>Cnidaria</taxon>
        <taxon>Hydrozoa</taxon>
        <taxon>Hydroidolina</taxon>
        <taxon>Anthoathecata</taxon>
        <taxon>Aplanulata</taxon>
        <taxon>Hydridae</taxon>
        <taxon>Hydra</taxon>
    </lineage>
</organism>
<reference evidence="3" key="1">
    <citation type="submission" date="2025-08" db="UniProtKB">
        <authorList>
            <consortium name="RefSeq"/>
        </authorList>
    </citation>
    <scope>IDENTIFICATION</scope>
</reference>
<protein>
    <submittedName>
        <fullName evidence="3">Uncharacterized protein LOC100211249 isoform X3</fullName>
    </submittedName>
</protein>
<keyword evidence="2" id="KW-1185">Reference proteome</keyword>
<dbReference type="RefSeq" id="XP_065654107.1">
    <property type="nucleotide sequence ID" value="XM_065798035.1"/>
</dbReference>
<dbReference type="Proteomes" id="UP001652625">
    <property type="component" value="Chromosome 05"/>
</dbReference>